<accession>A0AAD6LWP0</accession>
<proteinExistence type="predicted"/>
<feature type="transmembrane region" description="Helical" evidence="1">
    <location>
        <begin position="45"/>
        <end position="64"/>
    </location>
</feature>
<dbReference type="EMBL" id="JAQIZT010000013">
    <property type="protein sequence ID" value="KAJ6974698.1"/>
    <property type="molecule type" value="Genomic_DNA"/>
</dbReference>
<evidence type="ECO:0000313" key="3">
    <source>
        <dbReference type="Proteomes" id="UP001164929"/>
    </source>
</evidence>
<protein>
    <submittedName>
        <fullName evidence="2">Uncharacterized protein</fullName>
    </submittedName>
</protein>
<keyword evidence="1" id="KW-0472">Membrane</keyword>
<sequence>MASPPTQTIYCFTPLRCHCYIPLLFVSILPFWLQETLCKLVRSLFVWPWVLLLGTNTINFLLLLNKLCGA</sequence>
<keyword evidence="1" id="KW-1133">Transmembrane helix</keyword>
<dbReference type="AlphaFoldDB" id="A0AAD6LWP0"/>
<organism evidence="2 3">
    <name type="scientific">Populus alba x Populus x berolinensis</name>
    <dbReference type="NCBI Taxonomy" id="444605"/>
    <lineage>
        <taxon>Eukaryota</taxon>
        <taxon>Viridiplantae</taxon>
        <taxon>Streptophyta</taxon>
        <taxon>Embryophyta</taxon>
        <taxon>Tracheophyta</taxon>
        <taxon>Spermatophyta</taxon>
        <taxon>Magnoliopsida</taxon>
        <taxon>eudicotyledons</taxon>
        <taxon>Gunneridae</taxon>
        <taxon>Pentapetalae</taxon>
        <taxon>rosids</taxon>
        <taxon>fabids</taxon>
        <taxon>Malpighiales</taxon>
        <taxon>Salicaceae</taxon>
        <taxon>Saliceae</taxon>
        <taxon>Populus</taxon>
    </lineage>
</organism>
<comment type="caution">
    <text evidence="2">The sequence shown here is derived from an EMBL/GenBank/DDBJ whole genome shotgun (WGS) entry which is preliminary data.</text>
</comment>
<reference evidence="2" key="1">
    <citation type="journal article" date="2023" name="Mol. Ecol. Resour.">
        <title>Chromosome-level genome assembly of a triploid poplar Populus alba 'Berolinensis'.</title>
        <authorList>
            <person name="Chen S."/>
            <person name="Yu Y."/>
            <person name="Wang X."/>
            <person name="Wang S."/>
            <person name="Zhang T."/>
            <person name="Zhou Y."/>
            <person name="He R."/>
            <person name="Meng N."/>
            <person name="Wang Y."/>
            <person name="Liu W."/>
            <person name="Liu Z."/>
            <person name="Liu J."/>
            <person name="Guo Q."/>
            <person name="Huang H."/>
            <person name="Sederoff R.R."/>
            <person name="Wang G."/>
            <person name="Qu G."/>
            <person name="Chen S."/>
        </authorList>
    </citation>
    <scope>NUCLEOTIDE SEQUENCE</scope>
    <source>
        <strain evidence="2">SC-2020</strain>
    </source>
</reference>
<keyword evidence="3" id="KW-1185">Reference proteome</keyword>
<keyword evidence="1" id="KW-0812">Transmembrane</keyword>
<evidence type="ECO:0000313" key="2">
    <source>
        <dbReference type="EMBL" id="KAJ6974698.1"/>
    </source>
</evidence>
<dbReference type="Proteomes" id="UP001164929">
    <property type="component" value="Chromosome 13"/>
</dbReference>
<feature type="transmembrane region" description="Helical" evidence="1">
    <location>
        <begin position="12"/>
        <end position="33"/>
    </location>
</feature>
<evidence type="ECO:0000256" key="1">
    <source>
        <dbReference type="SAM" id="Phobius"/>
    </source>
</evidence>
<name>A0AAD6LWP0_9ROSI</name>
<gene>
    <name evidence="2" type="ORF">NC653_030733</name>
</gene>